<keyword evidence="6" id="KW-1185">Reference proteome</keyword>
<dbReference type="SUPFAM" id="SSF48452">
    <property type="entry name" value="TPR-like"/>
    <property type="match status" value="1"/>
</dbReference>
<gene>
    <name evidence="5" type="ORF">NAV_LOCUS10300</name>
</gene>
<accession>A0A498SWU6</accession>
<evidence type="ECO:0000313" key="6">
    <source>
        <dbReference type="Proteomes" id="UP000276991"/>
    </source>
</evidence>
<evidence type="ECO:0000256" key="4">
    <source>
        <dbReference type="ARBA" id="ARBA00022803"/>
    </source>
</evidence>
<protein>
    <recommendedName>
        <fullName evidence="2">Tetratricopeptide repeat protein 38</fullName>
    </recommendedName>
</protein>
<dbReference type="PANTHER" id="PTHR16263">
    <property type="entry name" value="TETRATRICOPEPTIDE REPEAT PROTEIN 38"/>
    <property type="match status" value="1"/>
</dbReference>
<sequence>MYAFGLEECEQYDEAESYARKGLELNRYDAWATHALAHCMEINGRFEEGICFMESTETDWN</sequence>
<dbReference type="PANTHER" id="PTHR16263:SF4">
    <property type="entry name" value="TETRATRICOPEPTIDE REPEAT PROTEIN 38"/>
    <property type="match status" value="1"/>
</dbReference>
<evidence type="ECO:0000313" key="5">
    <source>
        <dbReference type="EMBL" id="VBB35509.1"/>
    </source>
</evidence>
<comment type="similarity">
    <text evidence="1">Belongs to the TTC38 family.</text>
</comment>
<dbReference type="Gene3D" id="1.25.40.10">
    <property type="entry name" value="Tetratricopeptide repeat domain"/>
    <property type="match status" value="1"/>
</dbReference>
<dbReference type="AlphaFoldDB" id="A0A498SWU6"/>
<feature type="non-terminal residue" evidence="5">
    <location>
        <position position="61"/>
    </location>
</feature>
<evidence type="ECO:0000256" key="2">
    <source>
        <dbReference type="ARBA" id="ARBA00019992"/>
    </source>
</evidence>
<keyword evidence="3" id="KW-0677">Repeat</keyword>
<name>A0A498SWU6_ACAVI</name>
<dbReference type="InterPro" id="IPR033891">
    <property type="entry name" value="TTC38"/>
</dbReference>
<dbReference type="InterPro" id="IPR011990">
    <property type="entry name" value="TPR-like_helical_dom_sf"/>
</dbReference>
<evidence type="ECO:0000256" key="1">
    <source>
        <dbReference type="ARBA" id="ARBA00005857"/>
    </source>
</evidence>
<dbReference type="Proteomes" id="UP000276991">
    <property type="component" value="Unassembled WGS sequence"/>
</dbReference>
<evidence type="ECO:0000256" key="3">
    <source>
        <dbReference type="ARBA" id="ARBA00022737"/>
    </source>
</evidence>
<reference evidence="5 6" key="1">
    <citation type="submission" date="2018-08" db="EMBL/GenBank/DDBJ databases">
        <authorList>
            <person name="Laetsch R D."/>
            <person name="Stevens L."/>
            <person name="Kumar S."/>
            <person name="Blaxter L. M."/>
        </authorList>
    </citation>
    <scope>NUCLEOTIDE SEQUENCE [LARGE SCALE GENOMIC DNA]</scope>
</reference>
<dbReference type="OrthoDB" id="1427555at2759"/>
<organism evidence="5 6">
    <name type="scientific">Acanthocheilonema viteae</name>
    <name type="common">Filarial nematode worm</name>
    <name type="synonym">Dipetalonema viteae</name>
    <dbReference type="NCBI Taxonomy" id="6277"/>
    <lineage>
        <taxon>Eukaryota</taxon>
        <taxon>Metazoa</taxon>
        <taxon>Ecdysozoa</taxon>
        <taxon>Nematoda</taxon>
        <taxon>Chromadorea</taxon>
        <taxon>Rhabditida</taxon>
        <taxon>Spirurina</taxon>
        <taxon>Spiruromorpha</taxon>
        <taxon>Filarioidea</taxon>
        <taxon>Onchocercidae</taxon>
        <taxon>Acanthocheilonema</taxon>
    </lineage>
</organism>
<dbReference type="EMBL" id="UPTC01006209">
    <property type="protein sequence ID" value="VBB35509.1"/>
    <property type="molecule type" value="Genomic_DNA"/>
</dbReference>
<proteinExistence type="inferred from homology"/>
<keyword evidence="4" id="KW-0802">TPR repeat</keyword>